<dbReference type="EMBL" id="JRYO01000222">
    <property type="protein sequence ID" value="KHE91030.1"/>
    <property type="molecule type" value="Genomic_DNA"/>
</dbReference>
<reference evidence="3 4" key="1">
    <citation type="submission" date="2014-10" db="EMBL/GenBank/DDBJ databases">
        <title>Draft genome of anammox bacterium scalindua brodae, obtained using differential coverage binning of sequence data from two enrichment reactors.</title>
        <authorList>
            <person name="Speth D.R."/>
            <person name="Russ L."/>
            <person name="Kartal B."/>
            <person name="Op den Camp H.J."/>
            <person name="Dutilh B.E."/>
            <person name="Jetten M.S."/>
        </authorList>
    </citation>
    <scope>NUCLEOTIDE SEQUENCE [LARGE SCALE GENOMIC DNA]</scope>
    <source>
        <strain evidence="3">RU1</strain>
    </source>
</reference>
<organism evidence="3 4">
    <name type="scientific">Candidatus Scalindua brodae</name>
    <dbReference type="NCBI Taxonomy" id="237368"/>
    <lineage>
        <taxon>Bacteria</taxon>
        <taxon>Pseudomonadati</taxon>
        <taxon>Planctomycetota</taxon>
        <taxon>Candidatus Brocadiia</taxon>
        <taxon>Candidatus Brocadiales</taxon>
        <taxon>Candidatus Scalinduaceae</taxon>
        <taxon>Candidatus Scalindua</taxon>
    </lineage>
</organism>
<evidence type="ECO:0000256" key="1">
    <source>
        <dbReference type="SAM" id="Phobius"/>
    </source>
</evidence>
<comment type="caution">
    <text evidence="3">The sequence shown here is derived from an EMBL/GenBank/DDBJ whole genome shotgun (WGS) entry which is preliminary data.</text>
</comment>
<gene>
    <name evidence="3" type="ORF">SCABRO_03226</name>
</gene>
<dbReference type="PATRIC" id="fig|237368.3.peg.3490"/>
<evidence type="ECO:0000313" key="3">
    <source>
        <dbReference type="EMBL" id="KHE91030.1"/>
    </source>
</evidence>
<feature type="transmembrane region" description="Helical" evidence="1">
    <location>
        <begin position="46"/>
        <end position="63"/>
    </location>
</feature>
<sequence length="73" mass="8037">MFGWNDINAIIGTDYLAFNWHNLNFNTNSYFNVNIGFSNQPIPEPATIALLGIGLAGLAGAAVRRKLKNTKQQ</sequence>
<proteinExistence type="predicted"/>
<dbReference type="Proteomes" id="UP000030652">
    <property type="component" value="Unassembled WGS sequence"/>
</dbReference>
<evidence type="ECO:0000259" key="2">
    <source>
        <dbReference type="Pfam" id="PF07589"/>
    </source>
</evidence>
<dbReference type="InterPro" id="IPR013424">
    <property type="entry name" value="Ice-binding_C"/>
</dbReference>
<keyword evidence="1" id="KW-0812">Transmembrane</keyword>
<keyword evidence="1" id="KW-1133">Transmembrane helix</keyword>
<dbReference type="NCBIfam" id="TIGR02595">
    <property type="entry name" value="PEP_CTERM"/>
    <property type="match status" value="1"/>
</dbReference>
<protein>
    <submittedName>
        <fullName evidence="3">PEP-CTERM motif protein</fullName>
    </submittedName>
</protein>
<keyword evidence="1" id="KW-0472">Membrane</keyword>
<evidence type="ECO:0000313" key="4">
    <source>
        <dbReference type="Proteomes" id="UP000030652"/>
    </source>
</evidence>
<feature type="domain" description="Ice-binding protein C-terminal" evidence="2">
    <location>
        <begin position="41"/>
        <end position="65"/>
    </location>
</feature>
<accession>A0A0B0EJY0</accession>
<dbReference type="AlphaFoldDB" id="A0A0B0EJY0"/>
<name>A0A0B0EJY0_9BACT</name>
<dbReference type="Pfam" id="PF07589">
    <property type="entry name" value="PEP-CTERM"/>
    <property type="match status" value="1"/>
</dbReference>